<name>A0AB39BWR4_9BACI</name>
<dbReference type="GO" id="GO:0016787">
    <property type="term" value="F:hydrolase activity"/>
    <property type="evidence" value="ECO:0007669"/>
    <property type="project" value="UniProtKB-KW"/>
</dbReference>
<dbReference type="Pfam" id="PF00561">
    <property type="entry name" value="Abhydrolase_1"/>
    <property type="match status" value="1"/>
</dbReference>
<dbReference type="InterPro" id="IPR029058">
    <property type="entry name" value="AB_hydrolase_fold"/>
</dbReference>
<dbReference type="SUPFAM" id="SSF53474">
    <property type="entry name" value="alpha/beta-Hydrolases"/>
    <property type="match status" value="1"/>
</dbReference>
<dbReference type="EMBL" id="CP162551">
    <property type="protein sequence ID" value="XDI37786.1"/>
    <property type="molecule type" value="Genomic_DNA"/>
</dbReference>
<dbReference type="RefSeq" id="WP_368505114.1">
    <property type="nucleotide sequence ID" value="NZ_CP162551.1"/>
</dbReference>
<evidence type="ECO:0000313" key="3">
    <source>
        <dbReference type="EMBL" id="XDI37786.1"/>
    </source>
</evidence>
<proteinExistence type="predicted"/>
<organism evidence="3">
    <name type="scientific">Alkalihalophilus sp. As8PL</name>
    <dbReference type="NCBI Taxonomy" id="3237103"/>
    <lineage>
        <taxon>Bacteria</taxon>
        <taxon>Bacillati</taxon>
        <taxon>Bacillota</taxon>
        <taxon>Bacilli</taxon>
        <taxon>Bacillales</taxon>
        <taxon>Bacillaceae</taxon>
        <taxon>Alkalihalophilus</taxon>
    </lineage>
</organism>
<protein>
    <submittedName>
        <fullName evidence="3">Alpha/beta fold hydrolase</fullName>
    </submittedName>
</protein>
<dbReference type="GO" id="GO:0016020">
    <property type="term" value="C:membrane"/>
    <property type="evidence" value="ECO:0007669"/>
    <property type="project" value="TreeGrafter"/>
</dbReference>
<dbReference type="AlphaFoldDB" id="A0AB39BWR4"/>
<dbReference type="PANTHER" id="PTHR43798">
    <property type="entry name" value="MONOACYLGLYCEROL LIPASE"/>
    <property type="match status" value="1"/>
</dbReference>
<dbReference type="InterPro" id="IPR050266">
    <property type="entry name" value="AB_hydrolase_sf"/>
</dbReference>
<dbReference type="InterPro" id="IPR000073">
    <property type="entry name" value="AB_hydrolase_1"/>
</dbReference>
<keyword evidence="1 3" id="KW-0378">Hydrolase</keyword>
<evidence type="ECO:0000259" key="2">
    <source>
        <dbReference type="Pfam" id="PF00561"/>
    </source>
</evidence>
<feature type="domain" description="AB hydrolase-1" evidence="2">
    <location>
        <begin position="42"/>
        <end position="266"/>
    </location>
</feature>
<sequence>MWTRKLIDTKRGTFEVFEKGVGEPLCVTHLYSAYDKRGNTFADPFTSDYQVFLVNLRGCGHSDKAEHEGQYSMNEAVKDLEAIRCTLRLDYWGFAGHSTGGMLALKYAIKSPAALTKLIAGGTSASKDFSEDSNSIYCKENPNYPRIVEIMNELKHPSTSVEVRKQLGLEWSKMSFFSEEKLRQSLKWPNSGKTMGARLDYFITKENPTYDVRDSLKNVSIPSFIYAGRYDAQCPFQYGVEIAHLIPNATLTVFEESNHYPYVEEPEKFQAFVKATLL</sequence>
<dbReference type="Gene3D" id="6.10.140.700">
    <property type="match status" value="1"/>
</dbReference>
<accession>A0AB39BWR4</accession>
<dbReference type="PRINTS" id="PR00111">
    <property type="entry name" value="ABHYDROLASE"/>
</dbReference>
<gene>
    <name evidence="3" type="ORF">AB3N04_05555</name>
</gene>
<dbReference type="Gene3D" id="3.40.50.1820">
    <property type="entry name" value="alpha/beta hydrolase"/>
    <property type="match status" value="1"/>
</dbReference>
<reference evidence="3" key="1">
    <citation type="submission" date="2024-07" db="EMBL/GenBank/DDBJ databases">
        <title>Identification and characteristics of an arsenic-resistant bacterial isolate, which belongs to a novel species.</title>
        <authorList>
            <person name="Juszczyk A."/>
            <person name="Kowalczyk A."/>
            <person name="Was K."/>
            <person name="Kosowicz W."/>
            <person name="Budzyn A."/>
            <person name="Latowski D."/>
        </authorList>
    </citation>
    <scope>NUCLEOTIDE SEQUENCE</scope>
    <source>
        <strain evidence="3">As8PL</strain>
    </source>
</reference>
<dbReference type="PANTHER" id="PTHR43798:SF31">
    <property type="entry name" value="AB HYDROLASE SUPERFAMILY PROTEIN YCLE"/>
    <property type="match status" value="1"/>
</dbReference>
<evidence type="ECO:0000256" key="1">
    <source>
        <dbReference type="ARBA" id="ARBA00022801"/>
    </source>
</evidence>